<dbReference type="InterPro" id="IPR027417">
    <property type="entry name" value="P-loop_NTPase"/>
</dbReference>
<gene>
    <name evidence="2" type="ORF">MiSe_01350</name>
</gene>
<feature type="compositionally biased region" description="Basic and acidic residues" evidence="1">
    <location>
        <begin position="8"/>
        <end position="19"/>
    </location>
</feature>
<dbReference type="Proteomes" id="UP001050975">
    <property type="component" value="Unassembled WGS sequence"/>
</dbReference>
<organism evidence="2 3">
    <name type="scientific">Microseira wollei NIES-4236</name>
    <dbReference type="NCBI Taxonomy" id="2530354"/>
    <lineage>
        <taxon>Bacteria</taxon>
        <taxon>Bacillati</taxon>
        <taxon>Cyanobacteriota</taxon>
        <taxon>Cyanophyceae</taxon>
        <taxon>Oscillatoriophycideae</taxon>
        <taxon>Aerosakkonematales</taxon>
        <taxon>Aerosakkonemataceae</taxon>
        <taxon>Microseira</taxon>
    </lineage>
</organism>
<dbReference type="SUPFAM" id="SSF52540">
    <property type="entry name" value="P-loop containing nucleoside triphosphate hydrolases"/>
    <property type="match status" value="1"/>
</dbReference>
<dbReference type="InterPro" id="IPR040632">
    <property type="entry name" value="Sulfotransfer_4"/>
</dbReference>
<dbReference type="Pfam" id="PF17784">
    <property type="entry name" value="Sulfotransfer_4"/>
    <property type="match status" value="1"/>
</dbReference>
<dbReference type="AlphaFoldDB" id="A0AAV3WZU0"/>
<reference evidence="2" key="1">
    <citation type="submission" date="2019-10" db="EMBL/GenBank/DDBJ databases">
        <title>Draft genome sequece of Microseira wollei NIES-4236.</title>
        <authorList>
            <person name="Yamaguchi H."/>
            <person name="Suzuki S."/>
            <person name="Kawachi M."/>
        </authorList>
    </citation>
    <scope>NUCLEOTIDE SEQUENCE</scope>
    <source>
        <strain evidence="2">NIES-4236</strain>
    </source>
</reference>
<evidence type="ECO:0008006" key="4">
    <source>
        <dbReference type="Google" id="ProtNLM"/>
    </source>
</evidence>
<evidence type="ECO:0000313" key="2">
    <source>
        <dbReference type="EMBL" id="GET35393.1"/>
    </source>
</evidence>
<dbReference type="EMBL" id="BLAY01000001">
    <property type="protein sequence ID" value="GET35393.1"/>
    <property type="molecule type" value="Genomic_DNA"/>
</dbReference>
<evidence type="ECO:0000256" key="1">
    <source>
        <dbReference type="SAM" id="MobiDB-lite"/>
    </source>
</evidence>
<comment type="caution">
    <text evidence="2">The sequence shown here is derived from an EMBL/GenBank/DDBJ whole genome shotgun (WGS) entry which is preliminary data.</text>
</comment>
<accession>A0AAV3WZU0</accession>
<protein>
    <recommendedName>
        <fullName evidence="4">Sulfotransferase</fullName>
    </recommendedName>
</protein>
<evidence type="ECO:0000313" key="3">
    <source>
        <dbReference type="Proteomes" id="UP001050975"/>
    </source>
</evidence>
<sequence length="277" mass="32274">MLTSGENKPNEKMTSKEVVQKSTSSRQFHAYCVGLARTGTTSIAAIFGRYRSEHDFMFEETMAQIAAWQEGQISPELFEEFILERDEQGQLELDSACFNHHYLHIFIKNFQQAKYIFTVRDCYSWLNSVLNMGLRYADGIPDWMLMFRRYSKFYIGYEIDSLAVSSRQAMLQEMPKVIDGLLSYWQKSNQRILDLLPPERSLIVPTHKLSQSLEQIANLVGVTPESLIEEAKHSNQAPPGYDWLKYIDQDLLEERCSFYCGSLMERLFPDLMEVRRN</sequence>
<proteinExistence type="predicted"/>
<feature type="region of interest" description="Disordered" evidence="1">
    <location>
        <begin position="1"/>
        <end position="21"/>
    </location>
</feature>
<keyword evidence="3" id="KW-1185">Reference proteome</keyword>
<name>A0AAV3WZU0_9CYAN</name>
<dbReference type="Gene3D" id="3.40.50.300">
    <property type="entry name" value="P-loop containing nucleotide triphosphate hydrolases"/>
    <property type="match status" value="1"/>
</dbReference>